<dbReference type="HOGENOM" id="CLU_004317_0_1_10"/>
<protein>
    <submittedName>
        <fullName evidence="14">TonB-linked outer membrane protein, SusC/RagA family</fullName>
    </submittedName>
</protein>
<evidence type="ECO:0000259" key="13">
    <source>
        <dbReference type="Pfam" id="PF07715"/>
    </source>
</evidence>
<keyword evidence="3 11" id="KW-1134">Transmembrane beta strand</keyword>
<evidence type="ECO:0000256" key="9">
    <source>
        <dbReference type="ARBA" id="ARBA00023136"/>
    </source>
</evidence>
<dbReference type="AlphaFoldDB" id="D1PVV2"/>
<dbReference type="Gene3D" id="2.170.130.10">
    <property type="entry name" value="TonB-dependent receptor, plug domain"/>
    <property type="match status" value="1"/>
</dbReference>
<comment type="similarity">
    <text evidence="11">Belongs to the TonB-dependent receptor family.</text>
</comment>
<evidence type="ECO:0000256" key="11">
    <source>
        <dbReference type="PROSITE-ProRule" id="PRU01360"/>
    </source>
</evidence>
<dbReference type="GO" id="GO:0006826">
    <property type="term" value="P:iron ion transport"/>
    <property type="evidence" value="ECO:0007669"/>
    <property type="project" value="UniProtKB-KW"/>
</dbReference>
<dbReference type="Pfam" id="PF07715">
    <property type="entry name" value="Plug"/>
    <property type="match status" value="1"/>
</dbReference>
<feature type="domain" description="TonB-dependent receptor plug" evidence="13">
    <location>
        <begin position="145"/>
        <end position="260"/>
    </location>
</feature>
<keyword evidence="10 11" id="KW-0998">Cell outer membrane</keyword>
<evidence type="ECO:0000256" key="1">
    <source>
        <dbReference type="ARBA" id="ARBA00004571"/>
    </source>
</evidence>
<dbReference type="eggNOG" id="COG4771">
    <property type="taxonomic scope" value="Bacteria"/>
</dbReference>
<dbReference type="NCBIfam" id="TIGR04056">
    <property type="entry name" value="OMP_RagA_SusC"/>
    <property type="match status" value="1"/>
</dbReference>
<dbReference type="Gene3D" id="2.60.40.1120">
    <property type="entry name" value="Carboxypeptidase-like, regulatory domain"/>
    <property type="match status" value="1"/>
</dbReference>
<keyword evidence="12" id="KW-0732">Signal</keyword>
<keyword evidence="2 11" id="KW-0813">Transport</keyword>
<comment type="subcellular location">
    <subcellularLocation>
        <location evidence="1 11">Cell outer membrane</location>
        <topology evidence="1 11">Multi-pass membrane protein</topology>
    </subcellularLocation>
</comment>
<dbReference type="Gene3D" id="2.40.170.20">
    <property type="entry name" value="TonB-dependent receptor, beta-barrel domain"/>
    <property type="match status" value="1"/>
</dbReference>
<dbReference type="InterPro" id="IPR036942">
    <property type="entry name" value="Beta-barrel_TonB_sf"/>
</dbReference>
<evidence type="ECO:0000256" key="3">
    <source>
        <dbReference type="ARBA" id="ARBA00022452"/>
    </source>
</evidence>
<dbReference type="PROSITE" id="PS52016">
    <property type="entry name" value="TONB_DEPENDENT_REC_3"/>
    <property type="match status" value="1"/>
</dbReference>
<dbReference type="OrthoDB" id="668629at2"/>
<dbReference type="RefSeq" id="WP_007173201.1">
    <property type="nucleotide sequence ID" value="NZ_GG704780.1"/>
</dbReference>
<evidence type="ECO:0000256" key="6">
    <source>
        <dbReference type="ARBA" id="ARBA00023004"/>
    </source>
</evidence>
<dbReference type="InterPro" id="IPR039426">
    <property type="entry name" value="TonB-dep_rcpt-like"/>
</dbReference>
<feature type="chain" id="PRO_5003025223" evidence="12">
    <location>
        <begin position="28"/>
        <end position="1023"/>
    </location>
</feature>
<evidence type="ECO:0000256" key="5">
    <source>
        <dbReference type="ARBA" id="ARBA00022692"/>
    </source>
</evidence>
<dbReference type="InterPro" id="IPR008969">
    <property type="entry name" value="CarboxyPept-like_regulatory"/>
</dbReference>
<evidence type="ECO:0000256" key="4">
    <source>
        <dbReference type="ARBA" id="ARBA00022496"/>
    </source>
</evidence>
<keyword evidence="9 11" id="KW-0472">Membrane</keyword>
<dbReference type="SUPFAM" id="SSF56935">
    <property type="entry name" value="Porins"/>
    <property type="match status" value="1"/>
</dbReference>
<dbReference type="PANTHER" id="PTHR32552">
    <property type="entry name" value="FERRICHROME IRON RECEPTOR-RELATED"/>
    <property type="match status" value="1"/>
</dbReference>
<keyword evidence="8" id="KW-0798">TonB box</keyword>
<dbReference type="InterPro" id="IPR023997">
    <property type="entry name" value="TonB-dep_OMP_SusC/RagA_CS"/>
</dbReference>
<evidence type="ECO:0000256" key="2">
    <source>
        <dbReference type="ARBA" id="ARBA00022448"/>
    </source>
</evidence>
<gene>
    <name evidence="14" type="ORF">HMPREF0645_1087</name>
</gene>
<evidence type="ECO:0000313" key="15">
    <source>
        <dbReference type="Proteomes" id="UP000003160"/>
    </source>
</evidence>
<evidence type="ECO:0000256" key="12">
    <source>
        <dbReference type="SAM" id="SignalP"/>
    </source>
</evidence>
<comment type="caution">
    <text evidence="14">The sequence shown here is derived from an EMBL/GenBank/DDBJ whole genome shotgun (WGS) entry which is preliminary data.</text>
</comment>
<reference evidence="14 15" key="1">
    <citation type="submission" date="2009-10" db="EMBL/GenBank/DDBJ databases">
        <authorList>
            <person name="Qin X."/>
            <person name="Bachman B."/>
            <person name="Battles P."/>
            <person name="Bell A."/>
            <person name="Bess C."/>
            <person name="Bickham C."/>
            <person name="Chaboub L."/>
            <person name="Chen D."/>
            <person name="Coyle M."/>
            <person name="Deiros D.R."/>
            <person name="Dinh H."/>
            <person name="Forbes L."/>
            <person name="Fowler G."/>
            <person name="Francisco L."/>
            <person name="Fu Q."/>
            <person name="Gubbala S."/>
            <person name="Hale W."/>
            <person name="Han Y."/>
            <person name="Hemphill L."/>
            <person name="Highlander S.K."/>
            <person name="Hirani K."/>
            <person name="Hogues M."/>
            <person name="Jackson L."/>
            <person name="Jakkamsetti A."/>
            <person name="Javaid M."/>
            <person name="Jiang H."/>
            <person name="Korchina V."/>
            <person name="Kovar C."/>
            <person name="Lara F."/>
            <person name="Lee S."/>
            <person name="Mata R."/>
            <person name="Mathew T."/>
            <person name="Moen C."/>
            <person name="Morales K."/>
            <person name="Munidasa M."/>
            <person name="Nazareth L."/>
            <person name="Ngo R."/>
            <person name="Nguyen L."/>
            <person name="Okwuonu G."/>
            <person name="Ongeri F."/>
            <person name="Patil S."/>
            <person name="Petrosino J."/>
            <person name="Pham C."/>
            <person name="Pham P."/>
            <person name="Pu L.-L."/>
            <person name="Puazo M."/>
            <person name="Raj R."/>
            <person name="Reid J."/>
            <person name="Rouhana J."/>
            <person name="Saada N."/>
            <person name="Shang Y."/>
            <person name="Simmons D."/>
            <person name="Thornton R."/>
            <person name="Warren J."/>
            <person name="Weissenberger G."/>
            <person name="Zhang J."/>
            <person name="Zhang L."/>
            <person name="Zhou C."/>
            <person name="Zhu D."/>
            <person name="Muzny D."/>
            <person name="Worley K."/>
            <person name="Gibbs R."/>
        </authorList>
    </citation>
    <scope>NUCLEOTIDE SEQUENCE [LARGE SCALE GENOMIC DNA]</scope>
    <source>
        <strain evidence="14 15">DSM 17361</strain>
    </source>
</reference>
<dbReference type="InterPro" id="IPR023996">
    <property type="entry name" value="TonB-dep_OMP_SusC/RagA"/>
</dbReference>
<dbReference type="PANTHER" id="PTHR32552:SF81">
    <property type="entry name" value="TONB-DEPENDENT OUTER MEMBRANE RECEPTOR"/>
    <property type="match status" value="1"/>
</dbReference>
<keyword evidence="15" id="KW-1185">Reference proteome</keyword>
<dbReference type="NCBIfam" id="TIGR04057">
    <property type="entry name" value="SusC_RagA_signa"/>
    <property type="match status" value="1"/>
</dbReference>
<name>D1PVV2_9BACT</name>
<evidence type="ECO:0000313" key="14">
    <source>
        <dbReference type="EMBL" id="EFA44457.1"/>
    </source>
</evidence>
<sequence>MYITERLKEKGRLAAMVLSLLALPAWASATEQISTQNQQVGQLKQQQKSRLLQGQIIDENNEPLIGVTIQVEGTPAKAVSDVDGNYQIYVPRDQGCRVIFTYVGMEKQVLNVKKGEDKITENIVMHSSQELEAVVVTGFYTRNKETFTGAAQTYRGEDLRNISPTNIMQALSTLDAGITISQNNAAGSNPNQIPDLVVRSTTSLATGEESGLNSPLIVIDGVEQNLQALYDIDINDIERVDILKDASATALYGENAANGVIVVERKRVSQSPVKVRYTFTPTLSFADLGSYDLCNAAQKLELERRAGLYNSLNGSLDQNYYDKLALVSSGINTDWISKPVRNSFSHAHSISVSGRGQGLDYNINGNYANTQGVMKNDGRSRYGMDIYLSYRQVKNLILTLRASHSELKVKPSNYGTFSDYTQANPYDLPYDDHGHLRRMLSYAKNNPLYEASLSSFRKSESRTNEISLDLRYNFKPTLYVTAQGSFNTTRGTEDTFVSPESNQFTTTLDNTKKGSYQLGNTGSDNWSAKIVGNWIINFDDAGSMLTLNAGGEAKRQRSYLRNLAATGFLSNDLSDIVYATNYPDGRPSGTEDIATSMGLFASANYVYKMRYFVDGSYRMSGSSKFGENNRYAPFWSGGVGWNLHNEKFIKRLGWINTLRLRGSYGYTGSVKFSSYQAVTTYHYTNDYVHYSGVGAVPLGMSNPDLTWQTTKKANVGIVSAMFNDRLNVNLDYYRENTDDMLIDMSLPPSSGATSVKSNIGRQKSNGVEFSVWGRIVDTKDWTLTTTLNGLHTKTTILGISEALKRWNEQNAANDKSAAPRLQFREGESPTAIYTVRSAGIDPASGKEIFIKKDGSYTYDYTTEDLMNCGDTNPILQGSISAQLRWKRFYLMTSFSYRFGGDMYNSTRASKIENIDPQKNADVRAFTERWHKPGNVVPYLNISTEGGKSFVYTDRFVERDNEFWFSSLQLRYDVPDEWSRKFFAEKVYVSVGTSDLFRLTSAKYERGTSYPYSRSVNFTFNITF</sequence>
<keyword evidence="5 11" id="KW-0812">Transmembrane</keyword>
<evidence type="ECO:0000256" key="8">
    <source>
        <dbReference type="ARBA" id="ARBA00023077"/>
    </source>
</evidence>
<proteinExistence type="inferred from homology"/>
<keyword evidence="4" id="KW-0410">Iron transport</keyword>
<keyword evidence="7" id="KW-0406">Ion transport</keyword>
<organism evidence="14 15">
    <name type="scientific">Hallella bergensis DSM 17361</name>
    <dbReference type="NCBI Taxonomy" id="585502"/>
    <lineage>
        <taxon>Bacteria</taxon>
        <taxon>Pseudomonadati</taxon>
        <taxon>Bacteroidota</taxon>
        <taxon>Bacteroidia</taxon>
        <taxon>Bacteroidales</taxon>
        <taxon>Prevotellaceae</taxon>
        <taxon>Hallella</taxon>
    </lineage>
</organism>
<dbReference type="Proteomes" id="UP000003160">
    <property type="component" value="Unassembled WGS sequence"/>
</dbReference>
<evidence type="ECO:0000256" key="10">
    <source>
        <dbReference type="ARBA" id="ARBA00023237"/>
    </source>
</evidence>
<dbReference type="InterPro" id="IPR037066">
    <property type="entry name" value="Plug_dom_sf"/>
</dbReference>
<dbReference type="InterPro" id="IPR012910">
    <property type="entry name" value="Plug_dom"/>
</dbReference>
<dbReference type="SUPFAM" id="SSF49464">
    <property type="entry name" value="Carboxypeptidase regulatory domain-like"/>
    <property type="match status" value="1"/>
</dbReference>
<dbReference type="EMBL" id="ACKS01000045">
    <property type="protein sequence ID" value="EFA44457.1"/>
    <property type="molecule type" value="Genomic_DNA"/>
</dbReference>
<keyword evidence="6" id="KW-0408">Iron</keyword>
<dbReference type="Pfam" id="PF13715">
    <property type="entry name" value="CarbopepD_reg_2"/>
    <property type="match status" value="1"/>
</dbReference>
<feature type="signal peptide" evidence="12">
    <location>
        <begin position="1"/>
        <end position="27"/>
    </location>
</feature>
<dbReference type="GO" id="GO:0009279">
    <property type="term" value="C:cell outer membrane"/>
    <property type="evidence" value="ECO:0007669"/>
    <property type="project" value="UniProtKB-SubCell"/>
</dbReference>
<accession>D1PVV2</accession>
<evidence type="ECO:0000256" key="7">
    <source>
        <dbReference type="ARBA" id="ARBA00023065"/>
    </source>
</evidence>